<evidence type="ECO:0000256" key="11">
    <source>
        <dbReference type="ARBA" id="ARBA00023002"/>
    </source>
</evidence>
<evidence type="ECO:0000313" key="16">
    <source>
        <dbReference type="EMBL" id="KAB1218557.1"/>
    </source>
</evidence>
<organism evidence="16 17">
    <name type="scientific">Morella rubra</name>
    <name type="common">Chinese bayberry</name>
    <dbReference type="NCBI Taxonomy" id="262757"/>
    <lineage>
        <taxon>Eukaryota</taxon>
        <taxon>Viridiplantae</taxon>
        <taxon>Streptophyta</taxon>
        <taxon>Embryophyta</taxon>
        <taxon>Tracheophyta</taxon>
        <taxon>Spermatophyta</taxon>
        <taxon>Magnoliopsida</taxon>
        <taxon>eudicotyledons</taxon>
        <taxon>Gunneridae</taxon>
        <taxon>Pentapetalae</taxon>
        <taxon>rosids</taxon>
        <taxon>fabids</taxon>
        <taxon>Fagales</taxon>
        <taxon>Myricaceae</taxon>
        <taxon>Morella</taxon>
    </lineage>
</organism>
<gene>
    <name evidence="16" type="ORF">CJ030_MR3G026437</name>
</gene>
<protein>
    <recommendedName>
        <fullName evidence="4">peroxidase</fullName>
        <ecNumber evidence="4">1.11.1.7</ecNumber>
    </recommendedName>
</protein>
<dbReference type="GO" id="GO:0140825">
    <property type="term" value="F:lactoperoxidase activity"/>
    <property type="evidence" value="ECO:0007669"/>
    <property type="project" value="UniProtKB-EC"/>
</dbReference>
<evidence type="ECO:0000256" key="13">
    <source>
        <dbReference type="ARBA" id="ARBA00023180"/>
    </source>
</evidence>
<dbReference type="GO" id="GO:0006979">
    <property type="term" value="P:response to oxidative stress"/>
    <property type="evidence" value="ECO:0007669"/>
    <property type="project" value="InterPro"/>
</dbReference>
<accession>A0A6A1W368</accession>
<dbReference type="InterPro" id="IPR010255">
    <property type="entry name" value="Haem_peroxidase_sf"/>
</dbReference>
<dbReference type="Gene3D" id="1.10.520.10">
    <property type="match status" value="1"/>
</dbReference>
<comment type="catalytic activity">
    <reaction evidence="1">
        <text>2 a phenolic donor + H2O2 = 2 a phenolic radical donor + 2 H2O</text>
        <dbReference type="Rhea" id="RHEA:56136"/>
        <dbReference type="ChEBI" id="CHEBI:15377"/>
        <dbReference type="ChEBI" id="CHEBI:16240"/>
        <dbReference type="ChEBI" id="CHEBI:139520"/>
        <dbReference type="ChEBI" id="CHEBI:139521"/>
        <dbReference type="EC" id="1.11.1.7"/>
    </reaction>
</comment>
<evidence type="ECO:0000256" key="4">
    <source>
        <dbReference type="ARBA" id="ARBA00012313"/>
    </source>
</evidence>
<dbReference type="EC" id="1.11.1.7" evidence="4"/>
<keyword evidence="5" id="KW-0964">Secreted</keyword>
<dbReference type="GO" id="GO:0042744">
    <property type="term" value="P:hydrogen peroxide catabolic process"/>
    <property type="evidence" value="ECO:0007669"/>
    <property type="project" value="UniProtKB-KW"/>
</dbReference>
<comment type="function">
    <text evidence="3">Removal of H(2)O(2), oxidation of toxic reductants, biosynthesis and degradation of lignin, suberization, auxin catabolism, response to environmental stresses such as wounding, pathogen attack and oxidative stress. These functions might be dependent on each isozyme/isoform in each plant tissue.</text>
</comment>
<keyword evidence="7" id="KW-0349">Heme</keyword>
<feature type="binding site" evidence="15">
    <location>
        <position position="80"/>
    </location>
    <ligand>
        <name>Ca(2+)</name>
        <dbReference type="ChEBI" id="CHEBI:29108"/>
        <label>2</label>
    </ligand>
</feature>
<proteinExistence type="predicted"/>
<dbReference type="InterPro" id="IPR000823">
    <property type="entry name" value="Peroxidase_pln"/>
</dbReference>
<sequence length="109" mass="12296">MFTMHPVRNAFCCRDGSVVASIANEAGMGAFLLKRFFHDCFVKNALPNLNSAPGFDVIDDKRPRWRRSCSGRGQILLPLDSRTPMAFDNMYVKNLLEEKGVHCSQIRCS</sequence>
<evidence type="ECO:0000256" key="2">
    <source>
        <dbReference type="ARBA" id="ARBA00001970"/>
    </source>
</evidence>
<evidence type="ECO:0000256" key="7">
    <source>
        <dbReference type="ARBA" id="ARBA00022617"/>
    </source>
</evidence>
<keyword evidence="13" id="KW-0325">Glycoprotein</keyword>
<evidence type="ECO:0000256" key="15">
    <source>
        <dbReference type="PIRSR" id="PIRSR600823-3"/>
    </source>
</evidence>
<dbReference type="Proteomes" id="UP000516437">
    <property type="component" value="Chromosome 3"/>
</dbReference>
<keyword evidence="6 16" id="KW-0575">Peroxidase</keyword>
<comment type="caution">
    <text evidence="16">The sequence shown here is derived from an EMBL/GenBank/DDBJ whole genome shotgun (WGS) entry which is preliminary data.</text>
</comment>
<keyword evidence="9" id="KW-0732">Signal</keyword>
<evidence type="ECO:0000256" key="3">
    <source>
        <dbReference type="ARBA" id="ARBA00002322"/>
    </source>
</evidence>
<evidence type="ECO:0000256" key="9">
    <source>
        <dbReference type="ARBA" id="ARBA00022729"/>
    </source>
</evidence>
<dbReference type="PANTHER" id="PTHR31388:SF264">
    <property type="entry name" value="PEROXIDASE 59"/>
    <property type="match status" value="1"/>
</dbReference>
<reference evidence="16 17" key="1">
    <citation type="journal article" date="2019" name="Plant Biotechnol. J.">
        <title>The red bayberry genome and genetic basis of sex determination.</title>
        <authorList>
            <person name="Jia H.M."/>
            <person name="Jia H.J."/>
            <person name="Cai Q.L."/>
            <person name="Wang Y."/>
            <person name="Zhao H.B."/>
            <person name="Yang W.F."/>
            <person name="Wang G.Y."/>
            <person name="Li Y.H."/>
            <person name="Zhan D.L."/>
            <person name="Shen Y.T."/>
            <person name="Niu Q.F."/>
            <person name="Chang L."/>
            <person name="Qiu J."/>
            <person name="Zhao L."/>
            <person name="Xie H.B."/>
            <person name="Fu W.Y."/>
            <person name="Jin J."/>
            <person name="Li X.W."/>
            <person name="Jiao Y."/>
            <person name="Zhou C.C."/>
            <person name="Tu T."/>
            <person name="Chai C.Y."/>
            <person name="Gao J.L."/>
            <person name="Fan L.J."/>
            <person name="van de Weg E."/>
            <person name="Wang J.Y."/>
            <person name="Gao Z.S."/>
        </authorList>
    </citation>
    <scope>NUCLEOTIDE SEQUENCE [LARGE SCALE GENOMIC DNA]</scope>
    <source>
        <tissue evidence="16">Leaves</tissue>
    </source>
</reference>
<dbReference type="AlphaFoldDB" id="A0A6A1W368"/>
<dbReference type="EMBL" id="RXIC02000021">
    <property type="protein sequence ID" value="KAB1218557.1"/>
    <property type="molecule type" value="Genomic_DNA"/>
</dbReference>
<feature type="binding site" evidence="15">
    <location>
        <position position="88"/>
    </location>
    <ligand>
        <name>Ca(2+)</name>
        <dbReference type="ChEBI" id="CHEBI:29108"/>
        <label>2</label>
    </ligand>
</feature>
<comment type="cofactor">
    <cofactor evidence="2">
        <name>heme b</name>
        <dbReference type="ChEBI" id="CHEBI:60344"/>
    </cofactor>
</comment>
<dbReference type="PRINTS" id="PR00458">
    <property type="entry name" value="PEROXIDASE"/>
</dbReference>
<feature type="binding site" evidence="15">
    <location>
        <position position="83"/>
    </location>
    <ligand>
        <name>Ca(2+)</name>
        <dbReference type="ChEBI" id="CHEBI:29108"/>
        <label>2</label>
    </ligand>
</feature>
<evidence type="ECO:0000313" key="17">
    <source>
        <dbReference type="Proteomes" id="UP000516437"/>
    </source>
</evidence>
<evidence type="ECO:0000256" key="6">
    <source>
        <dbReference type="ARBA" id="ARBA00022559"/>
    </source>
</evidence>
<evidence type="ECO:0000256" key="1">
    <source>
        <dbReference type="ARBA" id="ARBA00000189"/>
    </source>
</evidence>
<comment type="cofactor">
    <cofactor evidence="15">
        <name>Ca(2+)</name>
        <dbReference type="ChEBI" id="CHEBI:29108"/>
    </cofactor>
    <text evidence="15">Binds 2 calcium ions per subunit.</text>
</comment>
<keyword evidence="11" id="KW-0560">Oxidoreductase</keyword>
<dbReference type="PANTHER" id="PTHR31388">
    <property type="entry name" value="PEROXIDASE 72-RELATED"/>
    <property type="match status" value="1"/>
</dbReference>
<keyword evidence="17" id="KW-1185">Reference proteome</keyword>
<keyword evidence="8 15" id="KW-0479">Metal-binding</keyword>
<evidence type="ECO:0000256" key="10">
    <source>
        <dbReference type="ARBA" id="ARBA00022837"/>
    </source>
</evidence>
<evidence type="ECO:0000256" key="12">
    <source>
        <dbReference type="ARBA" id="ARBA00023004"/>
    </source>
</evidence>
<evidence type="ECO:0000256" key="14">
    <source>
        <dbReference type="ARBA" id="ARBA00023324"/>
    </source>
</evidence>
<keyword evidence="10 15" id="KW-0106">Calcium</keyword>
<keyword evidence="14" id="KW-0376">Hydrogen peroxide</keyword>
<dbReference type="OrthoDB" id="2113341at2759"/>
<dbReference type="GO" id="GO:0020037">
    <property type="term" value="F:heme binding"/>
    <property type="evidence" value="ECO:0007669"/>
    <property type="project" value="InterPro"/>
</dbReference>
<keyword evidence="12" id="KW-0408">Iron</keyword>
<name>A0A6A1W368_9ROSI</name>
<dbReference type="InterPro" id="IPR002016">
    <property type="entry name" value="Haem_peroxidase"/>
</dbReference>
<dbReference type="GO" id="GO:0046872">
    <property type="term" value="F:metal ion binding"/>
    <property type="evidence" value="ECO:0007669"/>
    <property type="project" value="UniProtKB-KW"/>
</dbReference>
<evidence type="ECO:0000256" key="8">
    <source>
        <dbReference type="ARBA" id="ARBA00022723"/>
    </source>
</evidence>
<evidence type="ECO:0000256" key="5">
    <source>
        <dbReference type="ARBA" id="ARBA00022525"/>
    </source>
</evidence>
<dbReference type="SUPFAM" id="SSF48113">
    <property type="entry name" value="Heme-dependent peroxidases"/>
    <property type="match status" value="1"/>
</dbReference>